<evidence type="ECO:0000256" key="1">
    <source>
        <dbReference type="PROSITE-ProRule" id="PRU00285"/>
    </source>
</evidence>
<comment type="similarity">
    <text evidence="1 2">Belongs to the small heat shock protein (HSP20) family.</text>
</comment>
<dbReference type="InterPro" id="IPR002068">
    <property type="entry name" value="A-crystallin/Hsp20_dom"/>
</dbReference>
<dbReference type="OrthoDB" id="9808910at2"/>
<protein>
    <submittedName>
        <fullName evidence="4">Heat shock protein Hsp20</fullName>
    </submittedName>
</protein>
<dbReference type="RefSeq" id="WP_107847516.1">
    <property type="nucleotide sequence ID" value="NZ_QBKS01000003.1"/>
</dbReference>
<comment type="caution">
    <text evidence="4">The sequence shown here is derived from an EMBL/GenBank/DDBJ whole genome shotgun (WGS) entry which is preliminary data.</text>
</comment>
<proteinExistence type="inferred from homology"/>
<gene>
    <name evidence="4" type="ORF">C8N43_3872</name>
</gene>
<name>A0A2T6BCP8_9RHOB</name>
<dbReference type="InterPro" id="IPR031107">
    <property type="entry name" value="Small_HSP"/>
</dbReference>
<dbReference type="SUPFAM" id="SSF49764">
    <property type="entry name" value="HSP20-like chaperones"/>
    <property type="match status" value="1"/>
</dbReference>
<accession>A0A2T6BCP8</accession>
<dbReference type="Pfam" id="PF00011">
    <property type="entry name" value="HSP20"/>
    <property type="match status" value="1"/>
</dbReference>
<dbReference type="PROSITE" id="PS01031">
    <property type="entry name" value="SHSP"/>
    <property type="match status" value="1"/>
</dbReference>
<evidence type="ECO:0000256" key="2">
    <source>
        <dbReference type="RuleBase" id="RU003616"/>
    </source>
</evidence>
<evidence type="ECO:0000259" key="3">
    <source>
        <dbReference type="PROSITE" id="PS01031"/>
    </source>
</evidence>
<dbReference type="AlphaFoldDB" id="A0A2T6BCP8"/>
<dbReference type="InterPro" id="IPR008978">
    <property type="entry name" value="HSP20-like_chaperone"/>
</dbReference>
<keyword evidence="5" id="KW-1185">Reference proteome</keyword>
<dbReference type="EMBL" id="QBKS01000003">
    <property type="protein sequence ID" value="PTX53829.1"/>
    <property type="molecule type" value="Genomic_DNA"/>
</dbReference>
<reference evidence="4 5" key="1">
    <citation type="submission" date="2018-04" db="EMBL/GenBank/DDBJ databases">
        <title>Genomic Encyclopedia of Archaeal and Bacterial Type Strains, Phase II (KMG-II): from individual species to whole genera.</title>
        <authorList>
            <person name="Goeker M."/>
        </authorList>
    </citation>
    <scope>NUCLEOTIDE SEQUENCE [LARGE SCALE GENOMIC DNA]</scope>
    <source>
        <strain evidence="4 5">DSM 100977</strain>
    </source>
</reference>
<organism evidence="4 5">
    <name type="scientific">Litoreibacter ponti</name>
    <dbReference type="NCBI Taxonomy" id="1510457"/>
    <lineage>
        <taxon>Bacteria</taxon>
        <taxon>Pseudomonadati</taxon>
        <taxon>Pseudomonadota</taxon>
        <taxon>Alphaproteobacteria</taxon>
        <taxon>Rhodobacterales</taxon>
        <taxon>Roseobacteraceae</taxon>
        <taxon>Litoreibacter</taxon>
    </lineage>
</organism>
<dbReference type="Gene3D" id="2.60.40.790">
    <property type="match status" value="1"/>
</dbReference>
<evidence type="ECO:0000313" key="4">
    <source>
        <dbReference type="EMBL" id="PTX53829.1"/>
    </source>
</evidence>
<feature type="domain" description="SHSP" evidence="3">
    <location>
        <begin position="47"/>
        <end position="161"/>
    </location>
</feature>
<keyword evidence="4" id="KW-0346">Stress response</keyword>
<evidence type="ECO:0000313" key="5">
    <source>
        <dbReference type="Proteomes" id="UP000243978"/>
    </source>
</evidence>
<dbReference type="CDD" id="cd06464">
    <property type="entry name" value="ACD_sHsps-like"/>
    <property type="match status" value="1"/>
</dbReference>
<sequence length="161" mass="17786">MSRQTLPQNRRPGGETALFPSLQKEMNRLLDQFKSNFPMLDDDARSVFAGPSFPAIDMVETDDALEISAEVPGVKEDDLDVTVSGETLVLKGEKSADHEEQEDSYHLIERRYGSFRRHIPLGFAPEDGAVKADFADGILKLTIAKPSNAKAAVQKIEIKKA</sequence>
<dbReference type="PANTHER" id="PTHR11527">
    <property type="entry name" value="HEAT-SHOCK PROTEIN 20 FAMILY MEMBER"/>
    <property type="match status" value="1"/>
</dbReference>
<dbReference type="Proteomes" id="UP000243978">
    <property type="component" value="Unassembled WGS sequence"/>
</dbReference>